<gene>
    <name evidence="7" type="ORF">HID58_066914</name>
</gene>
<feature type="non-terminal residue" evidence="7">
    <location>
        <position position="1"/>
    </location>
</feature>
<dbReference type="Proteomes" id="UP000824890">
    <property type="component" value="Unassembled WGS sequence"/>
</dbReference>
<keyword evidence="3 6" id="KW-0812">Transmembrane</keyword>
<sequence length="252" mass="28087">IRSETDLLAMDLAELWAIFGPGFSGAVFGTGWWFWVDAVVCSSIQVPFLHYLPGIFASLGALMFNCVRKEDIDYSPYDEGEWRIKLIHHLQIQIEADSGKSQPTAQSTIRSETDHLAMDLAELWAIFGPGFSGAVFGTGWWFWVDAVVCSSIQVPFLHYLPGIFASLGALMFNCVRKEDIDYSPYDEGEWRLKLWLFIAYVVAFVSLAASVGLLIQDSVVKTGPSTWTGVAGVFQCVFVLISGLMYWTSHSE</sequence>
<keyword evidence="5 6" id="KW-0472">Membrane</keyword>
<evidence type="ECO:0000256" key="2">
    <source>
        <dbReference type="ARBA" id="ARBA00005335"/>
    </source>
</evidence>
<feature type="transmembrane region" description="Helical" evidence="6">
    <location>
        <begin position="156"/>
        <end position="174"/>
    </location>
</feature>
<comment type="similarity">
    <text evidence="2">Belongs to the UPF0220 family.</text>
</comment>
<evidence type="ECO:0008006" key="9">
    <source>
        <dbReference type="Google" id="ProtNLM"/>
    </source>
</evidence>
<comment type="caution">
    <text evidence="7">The sequence shown here is derived from an EMBL/GenBank/DDBJ whole genome shotgun (WGS) entry which is preliminary data.</text>
</comment>
<keyword evidence="8" id="KW-1185">Reference proteome</keyword>
<dbReference type="PANTHER" id="PTHR13180">
    <property type="entry name" value="SMALL MEMBRANE PROTEIN-RELATED"/>
    <property type="match status" value="1"/>
</dbReference>
<dbReference type="Pfam" id="PF05255">
    <property type="entry name" value="UPF0220"/>
    <property type="match status" value="2"/>
</dbReference>
<evidence type="ECO:0000256" key="5">
    <source>
        <dbReference type="ARBA" id="ARBA00023136"/>
    </source>
</evidence>
<proteinExistence type="inferred from homology"/>
<feature type="transmembrane region" description="Helical" evidence="6">
    <location>
        <begin position="12"/>
        <end position="36"/>
    </location>
</feature>
<evidence type="ECO:0000256" key="3">
    <source>
        <dbReference type="ARBA" id="ARBA00022692"/>
    </source>
</evidence>
<comment type="subcellular location">
    <subcellularLocation>
        <location evidence="1">Membrane</location>
        <topology evidence="1">Multi-pass membrane protein</topology>
    </subcellularLocation>
</comment>
<reference evidence="7 8" key="1">
    <citation type="submission" date="2021-05" db="EMBL/GenBank/DDBJ databases">
        <title>Genome Assembly of Synthetic Allotetraploid Brassica napus Reveals Homoeologous Exchanges between Subgenomes.</title>
        <authorList>
            <person name="Davis J.T."/>
        </authorList>
    </citation>
    <scope>NUCLEOTIDE SEQUENCE [LARGE SCALE GENOMIC DNA]</scope>
    <source>
        <strain evidence="8">cv. Da-Ae</strain>
        <tissue evidence="7">Seedling</tissue>
    </source>
</reference>
<evidence type="ECO:0000313" key="8">
    <source>
        <dbReference type="Proteomes" id="UP000824890"/>
    </source>
</evidence>
<evidence type="ECO:0000256" key="1">
    <source>
        <dbReference type="ARBA" id="ARBA00004141"/>
    </source>
</evidence>
<keyword evidence="4 6" id="KW-1133">Transmembrane helix</keyword>
<evidence type="ECO:0000313" key="7">
    <source>
        <dbReference type="EMBL" id="KAH0879520.1"/>
    </source>
</evidence>
<dbReference type="EMBL" id="JAGKQM010000015">
    <property type="protein sequence ID" value="KAH0879520.1"/>
    <property type="molecule type" value="Genomic_DNA"/>
</dbReference>
<feature type="transmembrane region" description="Helical" evidence="6">
    <location>
        <begin position="227"/>
        <end position="247"/>
    </location>
</feature>
<feature type="transmembrane region" description="Helical" evidence="6">
    <location>
        <begin position="123"/>
        <end position="144"/>
    </location>
</feature>
<evidence type="ECO:0000256" key="4">
    <source>
        <dbReference type="ARBA" id="ARBA00022989"/>
    </source>
</evidence>
<evidence type="ECO:0000256" key="6">
    <source>
        <dbReference type="SAM" id="Phobius"/>
    </source>
</evidence>
<accession>A0ABQ7ZHI8</accession>
<protein>
    <recommendedName>
        <fullName evidence="9">Transmembrane protein 50a</fullName>
    </recommendedName>
</protein>
<organism evidence="7 8">
    <name type="scientific">Brassica napus</name>
    <name type="common">Rape</name>
    <dbReference type="NCBI Taxonomy" id="3708"/>
    <lineage>
        <taxon>Eukaryota</taxon>
        <taxon>Viridiplantae</taxon>
        <taxon>Streptophyta</taxon>
        <taxon>Embryophyta</taxon>
        <taxon>Tracheophyta</taxon>
        <taxon>Spermatophyta</taxon>
        <taxon>Magnoliopsida</taxon>
        <taxon>eudicotyledons</taxon>
        <taxon>Gunneridae</taxon>
        <taxon>Pentapetalae</taxon>
        <taxon>rosids</taxon>
        <taxon>malvids</taxon>
        <taxon>Brassicales</taxon>
        <taxon>Brassicaceae</taxon>
        <taxon>Brassiceae</taxon>
        <taxon>Brassica</taxon>
    </lineage>
</organism>
<name>A0ABQ7ZHI8_BRANA</name>
<feature type="transmembrane region" description="Helical" evidence="6">
    <location>
        <begin position="194"/>
        <end position="215"/>
    </location>
</feature>
<dbReference type="InterPro" id="IPR007919">
    <property type="entry name" value="UPF0220"/>
</dbReference>
<feature type="transmembrane region" description="Helical" evidence="6">
    <location>
        <begin position="48"/>
        <end position="67"/>
    </location>
</feature>